<dbReference type="AlphaFoldDB" id="A0A810A4Q2"/>
<feature type="compositionally biased region" description="Basic and acidic residues" evidence="1">
    <location>
        <begin position="218"/>
        <end position="233"/>
    </location>
</feature>
<proteinExistence type="predicted"/>
<name>A0A810A4Q2_9BRAD</name>
<dbReference type="SUPFAM" id="SSF46689">
    <property type="entry name" value="Homeodomain-like"/>
    <property type="match status" value="1"/>
</dbReference>
<dbReference type="EMBL" id="AP023095">
    <property type="protein sequence ID" value="BCE56391.1"/>
    <property type="molecule type" value="Genomic_DNA"/>
</dbReference>
<organism evidence="2">
    <name type="scientific">Bradyrhizobium diazoefficiens</name>
    <dbReference type="NCBI Taxonomy" id="1355477"/>
    <lineage>
        <taxon>Bacteria</taxon>
        <taxon>Pseudomonadati</taxon>
        <taxon>Pseudomonadota</taxon>
        <taxon>Alphaproteobacteria</taxon>
        <taxon>Hyphomicrobiales</taxon>
        <taxon>Nitrobacteraceae</taxon>
        <taxon>Bradyrhizobium</taxon>
    </lineage>
</organism>
<dbReference type="Gene3D" id="1.10.10.60">
    <property type="entry name" value="Homeodomain-like"/>
    <property type="match status" value="1"/>
</dbReference>
<gene>
    <name evidence="2" type="ORF">XF5B_39030</name>
</gene>
<feature type="region of interest" description="Disordered" evidence="1">
    <location>
        <begin position="207"/>
        <end position="250"/>
    </location>
</feature>
<sequence>MAMPRKKTKQKPRTKTEKKREVKTRALPDVLRQIVENPTAAKVGRPTDYTPEVGNQVIALMASGLSLTAAAGALGVARSTIHRWIEQHQEFSDSVAIGKAKRVYTLETQMLDSDESAVINARRFALVNAAPEEWREKQAVDLDVPTDSPIRMLANQLMGTAIRPQLPEPKVIEHDANEMRVFRPQAQPIPDESVTVIEAAVVDTIATEPEAEPLEPSKPLDRMEEAPDEEAPRIHTISRFFEEDDDGAQT</sequence>
<evidence type="ECO:0000256" key="1">
    <source>
        <dbReference type="SAM" id="MobiDB-lite"/>
    </source>
</evidence>
<protein>
    <recommendedName>
        <fullName evidence="3">Helix-turn-helix domain-containing protein</fullName>
    </recommendedName>
</protein>
<feature type="region of interest" description="Disordered" evidence="1">
    <location>
        <begin position="1"/>
        <end position="25"/>
    </location>
</feature>
<accession>A0A810A4Q2</accession>
<dbReference type="Pfam" id="PF13384">
    <property type="entry name" value="HTH_23"/>
    <property type="match status" value="1"/>
</dbReference>
<reference evidence="2" key="1">
    <citation type="submission" date="2020-05" db="EMBL/GenBank/DDBJ databases">
        <title>Complete genome sequence of Bradyrhizobium diazoefficiens XF5 isolated from soybean nodule.</title>
        <authorList>
            <person name="Noda R."/>
            <person name="Kakizaki K."/>
            <person name="Minamisawa K."/>
        </authorList>
    </citation>
    <scope>NUCLEOTIDE SEQUENCE</scope>
    <source>
        <strain evidence="2">XF5</strain>
    </source>
</reference>
<feature type="compositionally biased region" description="Basic residues" evidence="1">
    <location>
        <begin position="1"/>
        <end position="13"/>
    </location>
</feature>
<evidence type="ECO:0000313" key="2">
    <source>
        <dbReference type="EMBL" id="BCE56391.1"/>
    </source>
</evidence>
<feature type="compositionally biased region" description="Basic and acidic residues" evidence="1">
    <location>
        <begin position="14"/>
        <end position="25"/>
    </location>
</feature>
<evidence type="ECO:0008006" key="3">
    <source>
        <dbReference type="Google" id="ProtNLM"/>
    </source>
</evidence>
<dbReference type="InterPro" id="IPR009057">
    <property type="entry name" value="Homeodomain-like_sf"/>
</dbReference>